<reference evidence="14" key="1">
    <citation type="journal article" date="2019" name="Int. J. Syst. Evol. Microbiol.">
        <title>Halobacteriovorax valvorus sp. nov., a novel prokaryotic predator isolated from coastal seawater of China.</title>
        <authorList>
            <person name="Chen M.-X."/>
        </authorList>
    </citation>
    <scope>NUCLEOTIDE SEQUENCE [LARGE SCALE GENOMIC DNA]</scope>
    <source>
        <strain evidence="14">BL9</strain>
    </source>
</reference>
<evidence type="ECO:0000256" key="3">
    <source>
        <dbReference type="ARBA" id="ARBA00022664"/>
    </source>
</evidence>
<evidence type="ECO:0000256" key="11">
    <source>
        <dbReference type="HAMAP-Rule" id="MF_00104"/>
    </source>
</evidence>
<keyword evidence="5 11" id="KW-0479">Metal-binding</keyword>
<gene>
    <name evidence="11 13" type="primary">rnc</name>
    <name evidence="13" type="ORF">DAY19_12645</name>
</gene>
<evidence type="ECO:0000256" key="6">
    <source>
        <dbReference type="ARBA" id="ARBA00022759"/>
    </source>
</evidence>
<dbReference type="SUPFAM" id="SSF54768">
    <property type="entry name" value="dsRNA-binding domain-like"/>
    <property type="match status" value="1"/>
</dbReference>
<dbReference type="NCBIfam" id="TIGR02191">
    <property type="entry name" value="RNaseIII"/>
    <property type="match status" value="1"/>
</dbReference>
<dbReference type="PANTHER" id="PTHR14950:SF37">
    <property type="entry name" value="ENDORIBONUCLEASE DICER"/>
    <property type="match status" value="1"/>
</dbReference>
<evidence type="ECO:0000256" key="9">
    <source>
        <dbReference type="ARBA" id="ARBA00022884"/>
    </source>
</evidence>
<evidence type="ECO:0000256" key="1">
    <source>
        <dbReference type="ARBA" id="ARBA00000109"/>
    </source>
</evidence>
<dbReference type="GO" id="GO:0004525">
    <property type="term" value="F:ribonuclease III activity"/>
    <property type="evidence" value="ECO:0007669"/>
    <property type="project" value="UniProtKB-EC"/>
</dbReference>
<evidence type="ECO:0000256" key="5">
    <source>
        <dbReference type="ARBA" id="ARBA00022723"/>
    </source>
</evidence>
<dbReference type="Pfam" id="PF14622">
    <property type="entry name" value="Ribonucleas_3_3"/>
    <property type="match status" value="1"/>
</dbReference>
<keyword evidence="11" id="KW-0963">Cytoplasm</keyword>
<comment type="similarity">
    <text evidence="2">Belongs to the ribonuclease III family.</text>
</comment>
<keyword evidence="7 11" id="KW-0378">Hydrolase</keyword>
<evidence type="ECO:0000256" key="2">
    <source>
        <dbReference type="ARBA" id="ARBA00010183"/>
    </source>
</evidence>
<keyword evidence="11" id="KW-0698">rRNA processing</keyword>
<dbReference type="InterPro" id="IPR011907">
    <property type="entry name" value="RNase_III"/>
</dbReference>
<dbReference type="InterPro" id="IPR000999">
    <property type="entry name" value="RNase_III_dom"/>
</dbReference>
<organism evidence="13 14">
    <name type="scientific">Halobacteriovorax vibrionivorans</name>
    <dbReference type="NCBI Taxonomy" id="2152716"/>
    <lineage>
        <taxon>Bacteria</taxon>
        <taxon>Pseudomonadati</taxon>
        <taxon>Bdellovibrionota</taxon>
        <taxon>Bacteriovoracia</taxon>
        <taxon>Bacteriovoracales</taxon>
        <taxon>Halobacteriovoraceae</taxon>
        <taxon>Halobacteriovorax</taxon>
    </lineage>
</organism>
<evidence type="ECO:0000313" key="14">
    <source>
        <dbReference type="Proteomes" id="UP000443582"/>
    </source>
</evidence>
<dbReference type="CDD" id="cd00593">
    <property type="entry name" value="RIBOc"/>
    <property type="match status" value="1"/>
</dbReference>
<comment type="catalytic activity">
    <reaction evidence="1 11">
        <text>Endonucleolytic cleavage to 5'-phosphomonoester.</text>
        <dbReference type="EC" id="3.1.26.3"/>
    </reaction>
</comment>
<feature type="binding site" evidence="11">
    <location>
        <position position="168"/>
    </location>
    <ligand>
        <name>Mg(2+)</name>
        <dbReference type="ChEBI" id="CHEBI:18420"/>
    </ligand>
</feature>
<comment type="subunit">
    <text evidence="11">Homodimer.</text>
</comment>
<keyword evidence="4 11" id="KW-0540">Nuclease</keyword>
<evidence type="ECO:0000256" key="10">
    <source>
        <dbReference type="ARBA" id="ARBA00049596"/>
    </source>
</evidence>
<dbReference type="Pfam" id="PF00035">
    <property type="entry name" value="dsrm"/>
    <property type="match status" value="1"/>
</dbReference>
<dbReference type="SUPFAM" id="SSF69065">
    <property type="entry name" value="RNase III domain-like"/>
    <property type="match status" value="1"/>
</dbReference>
<feature type="active site" evidence="11">
    <location>
        <position position="98"/>
    </location>
</feature>
<dbReference type="Gene3D" id="1.10.1520.10">
    <property type="entry name" value="Ribonuclease III domain"/>
    <property type="match status" value="1"/>
</dbReference>
<dbReference type="PANTHER" id="PTHR14950">
    <property type="entry name" value="DICER-RELATED"/>
    <property type="match status" value="1"/>
</dbReference>
<keyword evidence="14" id="KW-1185">Reference proteome</keyword>
<comment type="cofactor">
    <cofactor evidence="11">
        <name>Mg(2+)</name>
        <dbReference type="ChEBI" id="CHEBI:18420"/>
    </cofactor>
</comment>
<feature type="domain" description="RNase III" evidence="12">
    <location>
        <begin position="53"/>
        <end position="179"/>
    </location>
</feature>
<name>A0ABY0ID02_9BACT</name>
<dbReference type="InterPro" id="IPR036389">
    <property type="entry name" value="RNase_III_sf"/>
</dbReference>
<dbReference type="PROSITE" id="PS50142">
    <property type="entry name" value="RNASE_3_2"/>
    <property type="match status" value="1"/>
</dbReference>
<accession>A0ABY0ID02</accession>
<dbReference type="Gene3D" id="3.30.160.20">
    <property type="match status" value="1"/>
</dbReference>
<keyword evidence="3 11" id="KW-0507">mRNA processing</keyword>
<evidence type="ECO:0000256" key="4">
    <source>
        <dbReference type="ARBA" id="ARBA00022722"/>
    </source>
</evidence>
<protein>
    <recommendedName>
        <fullName evidence="11">Ribonuclease 3</fullName>
        <ecNumber evidence="11">3.1.26.3</ecNumber>
    </recommendedName>
    <alternativeName>
        <fullName evidence="11">Ribonuclease III</fullName>
        <shortName evidence="11">RNase III</shortName>
    </alternativeName>
</protein>
<dbReference type="SMART" id="SM00535">
    <property type="entry name" value="RIBOc"/>
    <property type="match status" value="1"/>
</dbReference>
<dbReference type="HAMAP" id="MF_00104">
    <property type="entry name" value="RNase_III"/>
    <property type="match status" value="1"/>
</dbReference>
<comment type="caution">
    <text evidence="13">The sequence shown here is derived from an EMBL/GenBank/DDBJ whole genome shotgun (WGS) entry which is preliminary data.</text>
</comment>
<dbReference type="EC" id="3.1.26.3" evidence="11"/>
<dbReference type="EMBL" id="QDKL01000003">
    <property type="protein sequence ID" value="RZF20828.1"/>
    <property type="molecule type" value="Genomic_DNA"/>
</dbReference>
<evidence type="ECO:0000256" key="8">
    <source>
        <dbReference type="ARBA" id="ARBA00022842"/>
    </source>
</evidence>
<keyword evidence="8 11" id="KW-0460">Magnesium</keyword>
<comment type="subcellular location">
    <subcellularLocation>
        <location evidence="11">Cytoplasm</location>
    </subcellularLocation>
</comment>
<dbReference type="InterPro" id="IPR014720">
    <property type="entry name" value="dsRBD_dom"/>
</dbReference>
<proteinExistence type="inferred from homology"/>
<feature type="binding site" evidence="11">
    <location>
        <position position="165"/>
    </location>
    <ligand>
        <name>Mg(2+)</name>
        <dbReference type="ChEBI" id="CHEBI:18420"/>
    </ligand>
</feature>
<evidence type="ECO:0000256" key="7">
    <source>
        <dbReference type="ARBA" id="ARBA00022801"/>
    </source>
</evidence>
<evidence type="ECO:0000313" key="13">
    <source>
        <dbReference type="EMBL" id="RZF20828.1"/>
    </source>
</evidence>
<comment type="function">
    <text evidence="10 11">Digests double-stranded RNA. Involved in the processing of primary rRNA transcript to yield the immediate precursors to the large and small rRNAs (23S and 16S). Processes some mRNAs, and tRNAs when they are encoded in the rRNA operon. Processes pre-crRNA and tracrRNA of type II CRISPR loci if present in the organism.</text>
</comment>
<dbReference type="RefSeq" id="WP_115363028.1">
    <property type="nucleotide sequence ID" value="NZ_QDKL01000003.1"/>
</dbReference>
<keyword evidence="6 11" id="KW-0255">Endonuclease</keyword>
<keyword evidence="11" id="KW-0819">tRNA processing</keyword>
<feature type="active site" evidence="11">
    <location>
        <position position="168"/>
    </location>
</feature>
<feature type="binding site" evidence="11">
    <location>
        <position position="94"/>
    </location>
    <ligand>
        <name>Mg(2+)</name>
        <dbReference type="ChEBI" id="CHEBI:18420"/>
    </ligand>
</feature>
<sequence length="282" mass="31991">MLETTSLNPQGKSPTFAHAFYRLTIADFKQLGAGNSVSKHEVTDLFFDQSNIQSIFLDKFDLKFNDNSLVMRAFTHSSYVHEAKLEFKSYERLEFYGDSVLGSYVTKNLFLNFEDMNEGQLSKLRSALVNEDSLSSLTDFLGLSQFLIVGKGELDQEVNKGIRCDLFESILGAIAIDQGNDKANSYLDQVIATYEKESGEVFFNAQKLVDFDPKTKLQEETLARFKCLPEYRTKALNKGQEFEIELYINGELISKLISNSKKIGTKEIAKECLENNLLDKIK</sequence>
<dbReference type="Proteomes" id="UP000443582">
    <property type="component" value="Unassembled WGS sequence"/>
</dbReference>
<keyword evidence="9" id="KW-0694">RNA-binding</keyword>
<evidence type="ECO:0000259" key="12">
    <source>
        <dbReference type="PROSITE" id="PS50142"/>
    </source>
</evidence>